<dbReference type="Pfam" id="PF02310">
    <property type="entry name" value="B12-binding"/>
    <property type="match status" value="1"/>
</dbReference>
<dbReference type="SFLD" id="SFLDS00029">
    <property type="entry name" value="Radical_SAM"/>
    <property type="match status" value="1"/>
</dbReference>
<dbReference type="SFLD" id="SFLDG01123">
    <property type="entry name" value="methyltransferase_(Class_B)"/>
    <property type="match status" value="1"/>
</dbReference>
<evidence type="ECO:0000259" key="7">
    <source>
        <dbReference type="PROSITE" id="PS51918"/>
    </source>
</evidence>
<dbReference type="Gene3D" id="3.80.30.20">
    <property type="entry name" value="tm_1862 like domain"/>
    <property type="match status" value="1"/>
</dbReference>
<reference evidence="8" key="1">
    <citation type="journal article" date="2005" name="J. Bacteriol.">
        <title>Clustered genes related to sulfate respiration in uncultured prokaryotes support the theory of their concomitant horizontal transfer.</title>
        <authorList>
            <person name="Mussmann M."/>
            <person name="Richter M."/>
            <person name="Lombardot T."/>
            <person name="Meyerdierks A."/>
            <person name="Kuever J."/>
            <person name="Kube M."/>
            <person name="Glockner F.O."/>
            <person name="Amann R."/>
        </authorList>
    </citation>
    <scope>NUCLEOTIDE SEQUENCE</scope>
</reference>
<evidence type="ECO:0000259" key="6">
    <source>
        <dbReference type="PROSITE" id="PS51332"/>
    </source>
</evidence>
<dbReference type="CDD" id="cd01335">
    <property type="entry name" value="Radical_SAM"/>
    <property type="match status" value="1"/>
</dbReference>
<dbReference type="GO" id="GO:0031419">
    <property type="term" value="F:cobalamin binding"/>
    <property type="evidence" value="ECO:0007669"/>
    <property type="project" value="InterPro"/>
</dbReference>
<keyword evidence="2" id="KW-0949">S-adenosyl-L-methionine</keyword>
<evidence type="ECO:0000256" key="1">
    <source>
        <dbReference type="ARBA" id="ARBA00001966"/>
    </source>
</evidence>
<dbReference type="PANTHER" id="PTHR43409">
    <property type="entry name" value="ANAEROBIC MAGNESIUM-PROTOPORPHYRIN IX MONOMETHYL ESTER CYCLASE-RELATED"/>
    <property type="match status" value="1"/>
</dbReference>
<dbReference type="SFLD" id="SFLDG01082">
    <property type="entry name" value="B12-binding_domain_containing"/>
    <property type="match status" value="1"/>
</dbReference>
<dbReference type="InterPro" id="IPR023404">
    <property type="entry name" value="rSAM_horseshoe"/>
</dbReference>
<dbReference type="Gene3D" id="3.40.50.280">
    <property type="entry name" value="Cobalamin-binding domain"/>
    <property type="match status" value="1"/>
</dbReference>
<dbReference type="GO" id="GO:0003824">
    <property type="term" value="F:catalytic activity"/>
    <property type="evidence" value="ECO:0007669"/>
    <property type="project" value="InterPro"/>
</dbReference>
<evidence type="ECO:0000256" key="4">
    <source>
        <dbReference type="ARBA" id="ARBA00023004"/>
    </source>
</evidence>
<name>Q3IBJ5_9BACT</name>
<gene>
    <name evidence="8" type="ORF">ws7f8_33</name>
</gene>
<evidence type="ECO:0000313" key="8">
    <source>
        <dbReference type="EMBL" id="CAJ31220.1"/>
    </source>
</evidence>
<comment type="cofactor">
    <cofactor evidence="1">
        <name>[4Fe-4S] cluster</name>
        <dbReference type="ChEBI" id="CHEBI:49883"/>
    </cofactor>
</comment>
<evidence type="ECO:0000256" key="5">
    <source>
        <dbReference type="ARBA" id="ARBA00023014"/>
    </source>
</evidence>
<dbReference type="InterPro" id="IPR051198">
    <property type="entry name" value="BchE-like"/>
</dbReference>
<dbReference type="PANTHER" id="PTHR43409:SF16">
    <property type="entry name" value="SLR0320 PROTEIN"/>
    <property type="match status" value="1"/>
</dbReference>
<accession>Q3IBJ5</accession>
<proteinExistence type="predicted"/>
<dbReference type="PROSITE" id="PS51332">
    <property type="entry name" value="B12_BINDING"/>
    <property type="match status" value="1"/>
</dbReference>
<sequence length="427" mass="46314">MKVLLIDLSPFTEAVTPVSLGYIGAALAGSGHEVKVISIGQSSMVSLSGLERFLGEFQPALVGFGTYQRNLPHIIALARLIKQNLPGASIVLGGPHASLMPDEGLAALPDVDFLCRGEGEAAIEAIAEAVLSGDASQAVPGATRRTSDGGIVTGPAIEPARDLDRYPSPWLSGILDPASMSESIMLASRGCPHSCVFCYTPAAFDRRIQYNSIDRVLEEIAYVAERGTGRLWFADPNFSFSEKRVIGILEGILSRNLEVEMWVETRADMLTAELIRLMKRAGVYLVAMGLESASPNVYPGLNKNLQPEEIREAARLALEAGLDVELFSQFALPNEKLEDAMATLQFVKDCGVKIQGNSNAQQMQLYFGSEICADSARYGVIPLRESFPPYLSIGTEFETRWLSKREIDEIKGAWRAESLDGGKRVVS</sequence>
<dbReference type="InterPro" id="IPR006158">
    <property type="entry name" value="Cobalamin-bd"/>
</dbReference>
<dbReference type="AlphaFoldDB" id="Q3IBJ5"/>
<dbReference type="EMBL" id="CT025836">
    <property type="protein sequence ID" value="CAJ31220.1"/>
    <property type="molecule type" value="Genomic_DNA"/>
</dbReference>
<dbReference type="InterPro" id="IPR007197">
    <property type="entry name" value="rSAM"/>
</dbReference>
<dbReference type="InterPro" id="IPR006638">
    <property type="entry name" value="Elp3/MiaA/NifB-like_rSAM"/>
</dbReference>
<dbReference type="GO" id="GO:0005829">
    <property type="term" value="C:cytosol"/>
    <property type="evidence" value="ECO:0007669"/>
    <property type="project" value="TreeGrafter"/>
</dbReference>
<evidence type="ECO:0000256" key="3">
    <source>
        <dbReference type="ARBA" id="ARBA00022723"/>
    </source>
</evidence>
<protein>
    <submittedName>
        <fullName evidence="8">Radical SAM superfamily</fullName>
    </submittedName>
</protein>
<dbReference type="GO" id="GO:0046872">
    <property type="term" value="F:metal ion binding"/>
    <property type="evidence" value="ECO:0007669"/>
    <property type="project" value="UniProtKB-KW"/>
</dbReference>
<keyword evidence="5" id="KW-0411">Iron-sulfur</keyword>
<dbReference type="InterPro" id="IPR034466">
    <property type="entry name" value="Methyltransferase_Class_B"/>
</dbReference>
<dbReference type="Pfam" id="PF04055">
    <property type="entry name" value="Radical_SAM"/>
    <property type="match status" value="1"/>
</dbReference>
<organism evidence="8">
    <name type="scientific">uncultured sulfate-reducing bacterium</name>
    <dbReference type="NCBI Taxonomy" id="153939"/>
    <lineage>
        <taxon>Bacteria</taxon>
        <taxon>environmental samples</taxon>
    </lineage>
</organism>
<dbReference type="InterPro" id="IPR058240">
    <property type="entry name" value="rSAM_sf"/>
</dbReference>
<dbReference type="PROSITE" id="PS51918">
    <property type="entry name" value="RADICAL_SAM"/>
    <property type="match status" value="1"/>
</dbReference>
<dbReference type="SUPFAM" id="SSF102114">
    <property type="entry name" value="Radical SAM enzymes"/>
    <property type="match status" value="1"/>
</dbReference>
<evidence type="ECO:0000256" key="2">
    <source>
        <dbReference type="ARBA" id="ARBA00022691"/>
    </source>
</evidence>
<dbReference type="GO" id="GO:0051539">
    <property type="term" value="F:4 iron, 4 sulfur cluster binding"/>
    <property type="evidence" value="ECO:0007669"/>
    <property type="project" value="UniProtKB-KW"/>
</dbReference>
<feature type="domain" description="Radical SAM core" evidence="7">
    <location>
        <begin position="176"/>
        <end position="420"/>
    </location>
</feature>
<keyword evidence="4" id="KW-0408">Iron</keyword>
<feature type="domain" description="B12-binding" evidence="6">
    <location>
        <begin position="1"/>
        <end position="137"/>
    </location>
</feature>
<dbReference type="SMART" id="SM00729">
    <property type="entry name" value="Elp3"/>
    <property type="match status" value="1"/>
</dbReference>
<keyword evidence="3" id="KW-0479">Metal-binding</keyword>